<keyword evidence="7 11" id="KW-1133">Transmembrane helix</keyword>
<dbReference type="SUPFAM" id="SSF81336">
    <property type="entry name" value="F1F0 ATP synthase subunit A"/>
    <property type="match status" value="1"/>
</dbReference>
<organism evidence="13 14">
    <name type="scientific">Motilibacter deserti</name>
    <dbReference type="NCBI Taxonomy" id="2714956"/>
    <lineage>
        <taxon>Bacteria</taxon>
        <taxon>Bacillati</taxon>
        <taxon>Actinomycetota</taxon>
        <taxon>Actinomycetes</taxon>
        <taxon>Motilibacterales</taxon>
        <taxon>Motilibacteraceae</taxon>
        <taxon>Motilibacter</taxon>
    </lineage>
</organism>
<accession>A0ABX0GRA1</accession>
<feature type="transmembrane region" description="Helical" evidence="11">
    <location>
        <begin position="254"/>
        <end position="273"/>
    </location>
</feature>
<comment type="subcellular location">
    <subcellularLocation>
        <location evidence="11 12">Cell membrane</location>
        <topology evidence="11 12">Multi-pass membrane protein</topology>
    </subcellularLocation>
    <subcellularLocation>
        <location evidence="1">Membrane</location>
        <topology evidence="1">Multi-pass membrane protein</topology>
    </subcellularLocation>
</comment>
<dbReference type="Proteomes" id="UP000800981">
    <property type="component" value="Unassembled WGS sequence"/>
</dbReference>
<feature type="transmembrane region" description="Helical" evidence="11">
    <location>
        <begin position="137"/>
        <end position="156"/>
    </location>
</feature>
<dbReference type="PANTHER" id="PTHR11410">
    <property type="entry name" value="ATP SYNTHASE SUBUNIT A"/>
    <property type="match status" value="1"/>
</dbReference>
<proteinExistence type="inferred from homology"/>
<evidence type="ECO:0000256" key="5">
    <source>
        <dbReference type="ARBA" id="ARBA00022692"/>
    </source>
</evidence>
<evidence type="ECO:0000256" key="3">
    <source>
        <dbReference type="ARBA" id="ARBA00022448"/>
    </source>
</evidence>
<evidence type="ECO:0000256" key="11">
    <source>
        <dbReference type="HAMAP-Rule" id="MF_01393"/>
    </source>
</evidence>
<evidence type="ECO:0000256" key="8">
    <source>
        <dbReference type="ARBA" id="ARBA00023065"/>
    </source>
</evidence>
<keyword evidence="10 11" id="KW-0066">ATP synthesis</keyword>
<evidence type="ECO:0000256" key="4">
    <source>
        <dbReference type="ARBA" id="ARBA00022547"/>
    </source>
</evidence>
<feature type="transmembrane region" description="Helical" evidence="11">
    <location>
        <begin position="106"/>
        <end position="131"/>
    </location>
</feature>
<dbReference type="CDD" id="cd00310">
    <property type="entry name" value="ATP-synt_Fo_a_6"/>
    <property type="match status" value="1"/>
</dbReference>
<keyword evidence="9 11" id="KW-0472">Membrane</keyword>
<dbReference type="InterPro" id="IPR000568">
    <property type="entry name" value="ATP_synth_F0_asu"/>
</dbReference>
<feature type="transmembrane region" description="Helical" evidence="11">
    <location>
        <begin position="230"/>
        <end position="248"/>
    </location>
</feature>
<dbReference type="InterPro" id="IPR045083">
    <property type="entry name" value="ATP_synth_F0_asu_bact/mt"/>
</dbReference>
<evidence type="ECO:0000256" key="10">
    <source>
        <dbReference type="ARBA" id="ARBA00023310"/>
    </source>
</evidence>
<keyword evidence="11" id="KW-1003">Cell membrane</keyword>
<dbReference type="PRINTS" id="PR00123">
    <property type="entry name" value="ATPASEA"/>
</dbReference>
<evidence type="ECO:0000256" key="12">
    <source>
        <dbReference type="RuleBase" id="RU000483"/>
    </source>
</evidence>
<evidence type="ECO:0000256" key="6">
    <source>
        <dbReference type="ARBA" id="ARBA00022781"/>
    </source>
</evidence>
<protein>
    <recommendedName>
        <fullName evidence="11 12">ATP synthase subunit a</fullName>
    </recommendedName>
    <alternativeName>
        <fullName evidence="11">ATP synthase F0 sector subunit a</fullName>
    </alternativeName>
    <alternativeName>
        <fullName evidence="11">F-ATPase subunit 6</fullName>
    </alternativeName>
</protein>
<evidence type="ECO:0000313" key="14">
    <source>
        <dbReference type="Proteomes" id="UP000800981"/>
    </source>
</evidence>
<keyword evidence="5 11" id="KW-0812">Transmembrane</keyword>
<feature type="transmembrane region" description="Helical" evidence="11">
    <location>
        <begin position="45"/>
        <end position="67"/>
    </location>
</feature>
<evidence type="ECO:0000256" key="2">
    <source>
        <dbReference type="ARBA" id="ARBA00006810"/>
    </source>
</evidence>
<feature type="transmembrane region" description="Helical" evidence="11">
    <location>
        <begin position="168"/>
        <end position="191"/>
    </location>
</feature>
<comment type="similarity">
    <text evidence="2 11 12">Belongs to the ATPase A chain family.</text>
</comment>
<dbReference type="InterPro" id="IPR023011">
    <property type="entry name" value="ATP_synth_F0_asu_AS"/>
</dbReference>
<comment type="function">
    <text evidence="11 12">Key component of the proton channel; it plays a direct role in the translocation of protons across the membrane.</text>
</comment>
<name>A0ABX0GRA1_9ACTN</name>
<dbReference type="InterPro" id="IPR035908">
    <property type="entry name" value="F0_ATP_A_sf"/>
</dbReference>
<sequence>MSLVATALGHSAGSAVPVPLAAGEGFESPGVTDFWQPLIGEGAWAITRASIVMVLSVVFLAWVMVAVTRRLAVVPGKAQFAAEAGYNLVRNGLGREVIGSPDFLKFLPLLVTLFFLILVNNVFAIIPVIQFPTMSRVGFPAALALVVFVVYHFVAIKKKGLGPYLKSLVPPGLPGWLVPFIFLLELVTYFFTRPVTLALRLFGNMFAGHLLLLLFTLGGEYMLLHSDAPVLQVLSVGSFAGSFVMTAFELLVEVLQAYIFTLLTALYIAGSLADEH</sequence>
<dbReference type="PROSITE" id="PS00449">
    <property type="entry name" value="ATPASE_A"/>
    <property type="match status" value="1"/>
</dbReference>
<keyword evidence="3 11" id="KW-0813">Transport</keyword>
<evidence type="ECO:0000313" key="13">
    <source>
        <dbReference type="EMBL" id="NHC13392.1"/>
    </source>
</evidence>
<keyword evidence="6 11" id="KW-0375">Hydrogen ion transport</keyword>
<feature type="transmembrane region" description="Helical" evidence="11">
    <location>
        <begin position="197"/>
        <end position="218"/>
    </location>
</feature>
<gene>
    <name evidence="11 13" type="primary">atpB</name>
    <name evidence="13" type="ORF">G9H71_06310</name>
</gene>
<keyword evidence="8 11" id="KW-0406">Ion transport</keyword>
<dbReference type="EMBL" id="JAANNP010000002">
    <property type="protein sequence ID" value="NHC13392.1"/>
    <property type="molecule type" value="Genomic_DNA"/>
</dbReference>
<evidence type="ECO:0000256" key="7">
    <source>
        <dbReference type="ARBA" id="ARBA00022989"/>
    </source>
</evidence>
<evidence type="ECO:0000256" key="9">
    <source>
        <dbReference type="ARBA" id="ARBA00023136"/>
    </source>
</evidence>
<dbReference type="RefSeq" id="WP_166279720.1">
    <property type="nucleotide sequence ID" value="NZ_JAANNP010000002.1"/>
</dbReference>
<dbReference type="Gene3D" id="1.20.120.220">
    <property type="entry name" value="ATP synthase, F0 complex, subunit A"/>
    <property type="match status" value="1"/>
</dbReference>
<keyword evidence="4 11" id="KW-0138">CF(0)</keyword>
<dbReference type="Pfam" id="PF00119">
    <property type="entry name" value="ATP-synt_A"/>
    <property type="match status" value="1"/>
</dbReference>
<reference evidence="13 14" key="1">
    <citation type="submission" date="2020-03" db="EMBL/GenBank/DDBJ databases">
        <title>Two novel Motilibacter sp.</title>
        <authorList>
            <person name="Liu S."/>
        </authorList>
    </citation>
    <scope>NUCLEOTIDE SEQUENCE [LARGE SCALE GENOMIC DNA]</scope>
    <source>
        <strain evidence="13 14">E257</strain>
    </source>
</reference>
<comment type="caution">
    <text evidence="13">The sequence shown here is derived from an EMBL/GenBank/DDBJ whole genome shotgun (WGS) entry which is preliminary data.</text>
</comment>
<evidence type="ECO:0000256" key="1">
    <source>
        <dbReference type="ARBA" id="ARBA00004141"/>
    </source>
</evidence>
<dbReference type="PANTHER" id="PTHR11410:SF0">
    <property type="entry name" value="ATP SYNTHASE SUBUNIT A"/>
    <property type="match status" value="1"/>
</dbReference>
<keyword evidence="14" id="KW-1185">Reference proteome</keyword>
<dbReference type="NCBIfam" id="TIGR01131">
    <property type="entry name" value="ATP_synt_6_or_A"/>
    <property type="match status" value="1"/>
</dbReference>
<dbReference type="HAMAP" id="MF_01393">
    <property type="entry name" value="ATP_synth_a_bact"/>
    <property type="match status" value="1"/>
</dbReference>